<proteinExistence type="predicted"/>
<sequence>MYHSLKKSDDYKTLPSKVGQLVFKQVDKWFKPYQEAKKKYSLNPGKFLGEPKLPKYKNKQKGRNF</sequence>
<evidence type="ECO:0000313" key="1">
    <source>
        <dbReference type="EMBL" id="MDH6057956.1"/>
    </source>
</evidence>
<dbReference type="Proteomes" id="UP001159371">
    <property type="component" value="Unassembled WGS sequence"/>
</dbReference>
<comment type="caution">
    <text evidence="1">The sequence shown here is derived from an EMBL/GenBank/DDBJ whole genome shotgun (WGS) entry which is preliminary data.</text>
</comment>
<keyword evidence="2" id="KW-1185">Reference proteome</keyword>
<reference evidence="1 2" key="1">
    <citation type="journal article" date="2023" name="J. Phycol.">
        <title>Chrysosporum ovalisporum is synonymous with the true-branching cyanobacterium Umezakia natans (Nostocales/Aphanizomenonaceae).</title>
        <authorList>
            <person name="McGregor G.B."/>
            <person name="Sendall B.C."/>
            <person name="Niiyama Y."/>
            <person name="Tuji A."/>
            <person name="Willis A."/>
        </authorList>
    </citation>
    <scope>NUCLEOTIDE SEQUENCE [LARGE SCALE GENOMIC DNA]</scope>
    <source>
        <strain evidence="1 2">FSS-43</strain>
    </source>
</reference>
<name>A0ABT6K6M0_9CYAN</name>
<evidence type="ECO:0000313" key="2">
    <source>
        <dbReference type="Proteomes" id="UP001159371"/>
    </source>
</evidence>
<accession>A0ABT6K6M0</accession>
<evidence type="ECO:0008006" key="3">
    <source>
        <dbReference type="Google" id="ProtNLM"/>
    </source>
</evidence>
<dbReference type="EMBL" id="JANQDO010000089">
    <property type="protein sequence ID" value="MDH6057956.1"/>
    <property type="molecule type" value="Genomic_DNA"/>
</dbReference>
<gene>
    <name evidence="1" type="ORF">NWP19_14515</name>
</gene>
<organism evidence="1 2">
    <name type="scientific">Umezakia ovalisporum FSS-43</name>
    <dbReference type="NCBI Taxonomy" id="2740520"/>
    <lineage>
        <taxon>Bacteria</taxon>
        <taxon>Bacillati</taxon>
        <taxon>Cyanobacteriota</taxon>
        <taxon>Cyanophyceae</taxon>
        <taxon>Nostocales</taxon>
        <taxon>Nodulariaceae</taxon>
        <taxon>Umezakia</taxon>
    </lineage>
</organism>
<dbReference type="RefSeq" id="WP_280657305.1">
    <property type="nucleotide sequence ID" value="NZ_JANQDO010000089.1"/>
</dbReference>
<protein>
    <recommendedName>
        <fullName evidence="3">Inorganic diphosphatase</fullName>
    </recommendedName>
</protein>